<dbReference type="Proteomes" id="UP000464524">
    <property type="component" value="Chromosome"/>
</dbReference>
<name>A0A857JJB8_9ALTE</name>
<accession>A0A857JJB8</accession>
<evidence type="ECO:0000313" key="3">
    <source>
        <dbReference type="Proteomes" id="UP000464524"/>
    </source>
</evidence>
<reference evidence="2 3" key="1">
    <citation type="submission" date="2019-12" db="EMBL/GenBank/DDBJ databases">
        <title>Genome sequencing and assembly of endphytes of Porphyra tenera.</title>
        <authorList>
            <person name="Park J.M."/>
            <person name="Shin R."/>
            <person name="Jo S.H."/>
        </authorList>
    </citation>
    <scope>NUCLEOTIDE SEQUENCE [LARGE SCALE GENOMIC DNA]</scope>
    <source>
        <strain evidence="2 3">GPM4</strain>
    </source>
</reference>
<sequence>MKKVLISLVALTAFNASAAMESSSKVRFAGDSEYSSFCKAVVNDDLGMLKRSLRGKVGQVAASSNDVLRKLVSADGMKCNGVDLIKFSEQREASQVSAYLKTKNNA</sequence>
<evidence type="ECO:0000313" key="2">
    <source>
        <dbReference type="EMBL" id="QHJ12023.1"/>
    </source>
</evidence>
<feature type="signal peptide" evidence="1">
    <location>
        <begin position="1"/>
        <end position="18"/>
    </location>
</feature>
<feature type="chain" id="PRO_5032856247" description="DUF3718 domain-containing protein" evidence="1">
    <location>
        <begin position="19"/>
        <end position="106"/>
    </location>
</feature>
<evidence type="ECO:0000256" key="1">
    <source>
        <dbReference type="SAM" id="SignalP"/>
    </source>
</evidence>
<organism evidence="2 3">
    <name type="scientific">Paraglaciecola mesophila</name>
    <dbReference type="NCBI Taxonomy" id="197222"/>
    <lineage>
        <taxon>Bacteria</taxon>
        <taxon>Pseudomonadati</taxon>
        <taxon>Pseudomonadota</taxon>
        <taxon>Gammaproteobacteria</taxon>
        <taxon>Alteromonadales</taxon>
        <taxon>Alteromonadaceae</taxon>
        <taxon>Paraglaciecola</taxon>
    </lineage>
</organism>
<evidence type="ECO:0008006" key="4">
    <source>
        <dbReference type="Google" id="ProtNLM"/>
    </source>
</evidence>
<keyword evidence="1" id="KW-0732">Signal</keyword>
<dbReference type="OrthoDB" id="6386273at2"/>
<dbReference type="AlphaFoldDB" id="A0A857JJB8"/>
<dbReference type="RefSeq" id="WP_008305169.1">
    <property type="nucleotide sequence ID" value="NZ_CP047656.1"/>
</dbReference>
<dbReference type="EMBL" id="CP047656">
    <property type="protein sequence ID" value="QHJ12023.1"/>
    <property type="molecule type" value="Genomic_DNA"/>
</dbReference>
<keyword evidence="3" id="KW-1185">Reference proteome</keyword>
<gene>
    <name evidence="2" type="ORF">FX988_02265</name>
</gene>
<dbReference type="KEGG" id="pmes:FX988_02265"/>
<protein>
    <recommendedName>
        <fullName evidence="4">DUF3718 domain-containing protein</fullName>
    </recommendedName>
</protein>
<proteinExistence type="predicted"/>